<dbReference type="InterPro" id="IPR011622">
    <property type="entry name" value="7TMR_DISM_rcpt_extracell_dom2"/>
</dbReference>
<feature type="coiled-coil region" evidence="1">
    <location>
        <begin position="422"/>
        <end position="495"/>
    </location>
</feature>
<reference evidence="7" key="2">
    <citation type="submission" date="2011-02" db="EMBL/GenBank/DDBJ databases">
        <title>The complete genome of Pedobacter saltans DSM 12145.</title>
        <authorList>
            <consortium name="US DOE Joint Genome Institute (JGI-PGF)"/>
            <person name="Lucas S."/>
            <person name="Copeland A."/>
            <person name="Lapidus A."/>
            <person name="Bruce D."/>
            <person name="Goodwin L."/>
            <person name="Pitluck S."/>
            <person name="Kyrpides N."/>
            <person name="Mavromatis K."/>
            <person name="Pagani I."/>
            <person name="Ivanova N."/>
            <person name="Ovchinnikova G."/>
            <person name="Lu M."/>
            <person name="Detter J.C."/>
            <person name="Han C."/>
            <person name="Land M."/>
            <person name="Hauser L."/>
            <person name="Markowitz V."/>
            <person name="Cheng J.-F."/>
            <person name="Hugenholtz P."/>
            <person name="Woyke T."/>
            <person name="Wu D."/>
            <person name="Tindall B."/>
            <person name="Pomrenke H.G."/>
            <person name="Brambilla E."/>
            <person name="Klenk H.-P."/>
            <person name="Eisen J.A."/>
        </authorList>
    </citation>
    <scope>NUCLEOTIDE SEQUENCE [LARGE SCALE GENOMIC DNA]</scope>
    <source>
        <strain evidence="7">ATCC 51119 / DSM 12145 / JCM 21818 / LMG 10337 / NBRC 100064 / NCIMB 13643</strain>
    </source>
</reference>
<feature type="domain" description="7TM-DISM receptor extracellular" evidence="4">
    <location>
        <begin position="188"/>
        <end position="391"/>
    </location>
</feature>
<feature type="transmembrane region" description="Helical" evidence="2">
    <location>
        <begin position="189"/>
        <end position="211"/>
    </location>
</feature>
<evidence type="ECO:0000256" key="2">
    <source>
        <dbReference type="SAM" id="Phobius"/>
    </source>
</evidence>
<dbReference type="KEGG" id="psn:Pedsa_3070"/>
<sequence length="640" mass="74911">MFQNKRAIFALFVFVSVLFSRAFAQQDFKVNSGFEEHVFVKDELFIYEDKTGKLGINDILSETGDTLFKANRDHYPRNRNKESYYWVRVNINVLKNLNGKYVFEFYDQTTEFIEAYIPNEKGNYVKRVAGAQRPFNERLLGHKNYHFNLLNLKSGEQTCYFRVKSSAYINIIIVLRSIERVLNYAISEYFMFGLFYGMLLIFCLHNMLMYIAIKRKEYLIYVVYLVFVALFEMSSDGVAFQFIWPNLPSLNPYATGISLYCMGISALVFMLHLLHVKVKAPGFYKLTIFVIAFRTIFFLICLFIKPEWFIYKFIEFIPLSLCFIIGINILVKGYKPARFFVLAYSILMAGFAVRVLMVLGIARFLPGYVTYYSLSVCFILEMVFLSFSIGDQVRILKKRKVRAQDKVIQQMKINTSLKDKVNRELEEKVADRTLLLKEQKEELLKHKAIIEAQNETLLAVNQQLEAQKEEIANMNALLEKDNEVLKINIEEVTDARIHSRDIGFNEFVVKYPDKESCYKFLSEIKWRDKEYLCKRCDNDAFYPGKSPFGRRCSKCNYDESVLSGTIFQNSRIPINKAFYILLLIHKNKGEISSYQLSKKTGIRQSTCWQYASNYKDIIAQRNAVLKKTEQSDWMAYVLVE</sequence>
<gene>
    <name evidence="6" type="ordered locus">Pedsa_3070</name>
</gene>
<feature type="transmembrane region" description="Helical" evidence="2">
    <location>
        <begin position="218"/>
        <end position="244"/>
    </location>
</feature>
<feature type="transmembrane region" description="Helical" evidence="2">
    <location>
        <begin position="343"/>
        <end position="365"/>
    </location>
</feature>
<dbReference type="eggNOG" id="COG4191">
    <property type="taxonomic scope" value="Bacteria"/>
</dbReference>
<proteinExistence type="predicted"/>
<evidence type="ECO:0000259" key="5">
    <source>
        <dbReference type="Pfam" id="PF07696"/>
    </source>
</evidence>
<reference evidence="6 7" key="1">
    <citation type="journal article" date="2011" name="Stand. Genomic Sci.">
        <title>Complete genome sequence of the gliding, heparinolytic Pedobacter saltans type strain (113).</title>
        <authorList>
            <person name="Liolios K."/>
            <person name="Sikorski J."/>
            <person name="Lu M."/>
            <person name="Nolan M."/>
            <person name="Lapidus A."/>
            <person name="Lucas S."/>
            <person name="Hammon N."/>
            <person name="Deshpande S."/>
            <person name="Cheng J.F."/>
            <person name="Tapia R."/>
            <person name="Han C."/>
            <person name="Goodwin L."/>
            <person name="Pitluck S."/>
            <person name="Huntemann M."/>
            <person name="Ivanova N."/>
            <person name="Pagani I."/>
            <person name="Mavromatis K."/>
            <person name="Ovchinikova G."/>
            <person name="Pati A."/>
            <person name="Chen A."/>
            <person name="Palaniappan K."/>
            <person name="Land M."/>
            <person name="Hauser L."/>
            <person name="Brambilla E.M."/>
            <person name="Kotsyurbenko O."/>
            <person name="Rohde M."/>
            <person name="Tindall B.J."/>
            <person name="Abt B."/>
            <person name="Goker M."/>
            <person name="Detter J.C."/>
            <person name="Woyke T."/>
            <person name="Bristow J."/>
            <person name="Eisen J.A."/>
            <person name="Markowitz V."/>
            <person name="Hugenholtz P."/>
            <person name="Klenk H.P."/>
            <person name="Kyrpides N.C."/>
        </authorList>
    </citation>
    <scope>NUCLEOTIDE SEQUENCE [LARGE SCALE GENOMIC DNA]</scope>
    <source>
        <strain evidence="7">ATCC 51119 / DSM 12145 / JCM 21818 / LMG 10337 / NBRC 100064 / NCIMB 13643</strain>
    </source>
</reference>
<evidence type="ECO:0000313" key="7">
    <source>
        <dbReference type="Proteomes" id="UP000000310"/>
    </source>
</evidence>
<dbReference type="RefSeq" id="WP_013634094.1">
    <property type="nucleotide sequence ID" value="NC_015177.1"/>
</dbReference>
<keyword evidence="7" id="KW-1185">Reference proteome</keyword>
<dbReference type="EMBL" id="CP002545">
    <property type="protein sequence ID" value="ADY53609.1"/>
    <property type="molecule type" value="Genomic_DNA"/>
</dbReference>
<evidence type="ECO:0000259" key="4">
    <source>
        <dbReference type="Pfam" id="PF07695"/>
    </source>
</evidence>
<dbReference type="OrthoDB" id="9783459at2"/>
<dbReference type="InterPro" id="IPR011623">
    <property type="entry name" value="7TMR_DISM_rcpt_extracell_dom1"/>
</dbReference>
<feature type="transmembrane region" description="Helical" evidence="2">
    <location>
        <begin position="250"/>
        <end position="274"/>
    </location>
</feature>
<feature type="domain" description="7TM-DISM receptor extracellular" evidence="5">
    <location>
        <begin position="43"/>
        <end position="175"/>
    </location>
</feature>
<evidence type="ECO:0000256" key="1">
    <source>
        <dbReference type="SAM" id="Coils"/>
    </source>
</evidence>
<keyword evidence="6" id="KW-0675">Receptor</keyword>
<evidence type="ECO:0000313" key="6">
    <source>
        <dbReference type="EMBL" id="ADY53609.1"/>
    </source>
</evidence>
<dbReference type="HOGENOM" id="CLU_426831_0_0_10"/>
<accession>F0SA45</accession>
<dbReference type="Gene3D" id="2.60.40.2380">
    <property type="match status" value="1"/>
</dbReference>
<evidence type="ECO:0000256" key="3">
    <source>
        <dbReference type="SAM" id="SignalP"/>
    </source>
</evidence>
<dbReference type="STRING" id="762903.Pedsa_3070"/>
<dbReference type="Proteomes" id="UP000000310">
    <property type="component" value="Chromosome"/>
</dbReference>
<feature type="transmembrane region" description="Helical" evidence="2">
    <location>
        <begin position="371"/>
        <end position="390"/>
    </location>
</feature>
<keyword evidence="3" id="KW-0732">Signal</keyword>
<feature type="signal peptide" evidence="3">
    <location>
        <begin position="1"/>
        <end position="24"/>
    </location>
</feature>
<feature type="transmembrane region" description="Helical" evidence="2">
    <location>
        <begin position="310"/>
        <end position="331"/>
    </location>
</feature>
<keyword evidence="2" id="KW-1133">Transmembrane helix</keyword>
<keyword evidence="1" id="KW-0175">Coiled coil</keyword>
<protein>
    <submittedName>
        <fullName evidence="6">Diverse 7TM receptor transmembrane region</fullName>
    </submittedName>
</protein>
<dbReference type="Pfam" id="PF07696">
    <property type="entry name" value="7TMR-DISMED2"/>
    <property type="match status" value="1"/>
</dbReference>
<dbReference type="AlphaFoldDB" id="F0SA45"/>
<name>F0SA45_PSESL</name>
<keyword evidence="2" id="KW-0472">Membrane</keyword>
<organism evidence="6 7">
    <name type="scientific">Pseudopedobacter saltans (strain ATCC 51119 / DSM 12145 / JCM 21818 / CCUG 39354 / LMG 10337 / NBRC 100064 / NCIMB 13643)</name>
    <name type="common">Pedobacter saltans</name>
    <dbReference type="NCBI Taxonomy" id="762903"/>
    <lineage>
        <taxon>Bacteria</taxon>
        <taxon>Pseudomonadati</taxon>
        <taxon>Bacteroidota</taxon>
        <taxon>Sphingobacteriia</taxon>
        <taxon>Sphingobacteriales</taxon>
        <taxon>Sphingobacteriaceae</taxon>
        <taxon>Pseudopedobacter</taxon>
    </lineage>
</organism>
<keyword evidence="2 6" id="KW-0812">Transmembrane</keyword>
<feature type="chain" id="PRO_5005675297" evidence="3">
    <location>
        <begin position="25"/>
        <end position="640"/>
    </location>
</feature>
<dbReference type="Pfam" id="PF07695">
    <property type="entry name" value="7TMR-DISM_7TM"/>
    <property type="match status" value="1"/>
</dbReference>
<feature type="transmembrane region" description="Helical" evidence="2">
    <location>
        <begin position="286"/>
        <end position="304"/>
    </location>
</feature>